<sequence length="623" mass="70230">MPKGILKKAVMSDSAELSFVEYDNSKTLKAWRKSLPKKSEKALVDEFKHFFITLDDEFECEDIKCPLPQVEASEPSPRQDRYTASESSQRANTLLAIQQEYQGSLTDSTVGMFSDMEVVTYEMLFDAEGNFDDDFVPTDLDEKYRIAEKFKQLENGEFEEVIDPSVFFLKQTTNQLRQRVPSQQCSKSERGFPAHVSGETVSNPPTNIEEQMADSLIKHDSYDLQVGMVQIETDIPEDLLPHRSPSPPAVPEEEWGYTDLMKLCGLYIELSETSSGRSSSPQDILPSSESVSSEESSVDDATQGLSYFDIPSQTNVEYSAFNELFHKHSPRIHRDDITGDDTLLDEHGEPIDRVREFAPGYADDDDEFYEPQGADNYSSHYAYGDNMPPFSASTTLTTDDDVLHYDEHKYERQYNRIYCRPHSLESYFIRKRFPKLDSITEENEDGGSLVQGMKENDGEVSESSMEIEVKLDVSEFLNRRSDSLNEEVDTDTRPRSDPGSAGQQLTSSSGSSSPANIRDFTGRKGFIRRLKTRREDFLDDEFDDDDDGTRASAQQSLASPGVLPSPGEPTSACSADSKFSWGSLASESSLQFEKEGRKGVVKRLSQRRADFLDDEFDDDEEGG</sequence>
<evidence type="ECO:0000256" key="1">
    <source>
        <dbReference type="SAM" id="MobiDB-lite"/>
    </source>
</evidence>
<gene>
    <name evidence="2" type="ORF">DM02DRAFT_668028</name>
</gene>
<dbReference type="EMBL" id="KZ805312">
    <property type="protein sequence ID" value="PVI05660.1"/>
    <property type="molecule type" value="Genomic_DNA"/>
</dbReference>
<feature type="region of interest" description="Disordered" evidence="1">
    <location>
        <begin position="481"/>
        <end position="519"/>
    </location>
</feature>
<feature type="region of interest" description="Disordered" evidence="1">
    <location>
        <begin position="272"/>
        <end position="299"/>
    </location>
</feature>
<feature type="region of interest" description="Disordered" evidence="1">
    <location>
        <begin position="439"/>
        <end position="465"/>
    </location>
</feature>
<dbReference type="AlphaFoldDB" id="A0A2V1E8M2"/>
<feature type="region of interest" description="Disordered" evidence="1">
    <location>
        <begin position="181"/>
        <end position="206"/>
    </location>
</feature>
<evidence type="ECO:0000313" key="2">
    <source>
        <dbReference type="EMBL" id="PVI05660.1"/>
    </source>
</evidence>
<evidence type="ECO:0000313" key="3">
    <source>
        <dbReference type="Proteomes" id="UP000244855"/>
    </source>
</evidence>
<reference evidence="2 3" key="1">
    <citation type="journal article" date="2018" name="Sci. Rep.">
        <title>Comparative genomics provides insights into the lifestyle and reveals functional heterogeneity of dark septate endophytic fungi.</title>
        <authorList>
            <person name="Knapp D.G."/>
            <person name="Nemeth J.B."/>
            <person name="Barry K."/>
            <person name="Hainaut M."/>
            <person name="Henrissat B."/>
            <person name="Johnson J."/>
            <person name="Kuo A."/>
            <person name="Lim J.H.P."/>
            <person name="Lipzen A."/>
            <person name="Nolan M."/>
            <person name="Ohm R.A."/>
            <person name="Tamas L."/>
            <person name="Grigoriev I.V."/>
            <person name="Spatafora J.W."/>
            <person name="Nagy L.G."/>
            <person name="Kovacs G.M."/>
        </authorList>
    </citation>
    <scope>NUCLEOTIDE SEQUENCE [LARGE SCALE GENOMIC DNA]</scope>
    <source>
        <strain evidence="2 3">DSE2036</strain>
    </source>
</reference>
<feature type="region of interest" description="Disordered" evidence="1">
    <location>
        <begin position="539"/>
        <end position="575"/>
    </location>
</feature>
<proteinExistence type="predicted"/>
<keyword evidence="3" id="KW-1185">Reference proteome</keyword>
<dbReference type="OrthoDB" id="10664915at2759"/>
<dbReference type="Proteomes" id="UP000244855">
    <property type="component" value="Unassembled WGS sequence"/>
</dbReference>
<protein>
    <submittedName>
        <fullName evidence="2">Uncharacterized protein</fullName>
    </submittedName>
</protein>
<name>A0A2V1E8M2_9PLEO</name>
<organism evidence="2 3">
    <name type="scientific">Periconia macrospinosa</name>
    <dbReference type="NCBI Taxonomy" id="97972"/>
    <lineage>
        <taxon>Eukaryota</taxon>
        <taxon>Fungi</taxon>
        <taxon>Dikarya</taxon>
        <taxon>Ascomycota</taxon>
        <taxon>Pezizomycotina</taxon>
        <taxon>Dothideomycetes</taxon>
        <taxon>Pleosporomycetidae</taxon>
        <taxon>Pleosporales</taxon>
        <taxon>Massarineae</taxon>
        <taxon>Periconiaceae</taxon>
        <taxon>Periconia</taxon>
    </lineage>
</organism>
<accession>A0A2V1E8M2</accession>